<protein>
    <submittedName>
        <fullName evidence="1">Uncharacterized protein</fullName>
    </submittedName>
</protein>
<sequence>MNDNKFLEYIKNKRHIKFEIYKNLYTYSRICSVKIFNPKNLPTNKKEERIVKEDLCFVKYNPSYGAREPTEINMPLNDLVFLIETKRERKELLAQL</sequence>
<accession>A0A1V0SHE6</accession>
<dbReference type="EMBL" id="KY684107">
    <property type="protein sequence ID" value="ARF11133.1"/>
    <property type="molecule type" value="Genomic_DNA"/>
</dbReference>
<evidence type="ECO:0000313" key="1">
    <source>
        <dbReference type="EMBL" id="ARF11133.1"/>
    </source>
</evidence>
<gene>
    <name evidence="1" type="ORF">Hokovirus_5_15</name>
</gene>
<name>A0A1V0SHE6_9VIRU</name>
<reference evidence="1" key="1">
    <citation type="journal article" date="2017" name="Science">
        <title>Giant viruses with an expanded complement of translation system components.</title>
        <authorList>
            <person name="Schulz F."/>
            <person name="Yutin N."/>
            <person name="Ivanova N.N."/>
            <person name="Ortega D.R."/>
            <person name="Lee T.K."/>
            <person name="Vierheilig J."/>
            <person name="Daims H."/>
            <person name="Horn M."/>
            <person name="Wagner M."/>
            <person name="Jensen G.J."/>
            <person name="Kyrpides N.C."/>
            <person name="Koonin E.V."/>
            <person name="Woyke T."/>
        </authorList>
    </citation>
    <scope>NUCLEOTIDE SEQUENCE</scope>
    <source>
        <strain evidence="1">HKV1</strain>
    </source>
</reference>
<organism evidence="1">
    <name type="scientific">Hokovirus HKV1</name>
    <dbReference type="NCBI Taxonomy" id="1977638"/>
    <lineage>
        <taxon>Viruses</taxon>
        <taxon>Varidnaviria</taxon>
        <taxon>Bamfordvirae</taxon>
        <taxon>Nucleocytoviricota</taxon>
        <taxon>Megaviricetes</taxon>
        <taxon>Imitervirales</taxon>
        <taxon>Mimiviridae</taxon>
        <taxon>Klosneuvirinae</taxon>
        <taxon>Hokovirus</taxon>
    </lineage>
</organism>
<proteinExistence type="predicted"/>